<evidence type="ECO:0000256" key="1">
    <source>
        <dbReference type="ARBA" id="ARBA00006484"/>
    </source>
</evidence>
<dbReference type="CDD" id="cd05233">
    <property type="entry name" value="SDR_c"/>
    <property type="match status" value="1"/>
</dbReference>
<feature type="domain" description="Ketoreductase" evidence="3">
    <location>
        <begin position="6"/>
        <end position="173"/>
    </location>
</feature>
<proteinExistence type="inferred from homology"/>
<dbReference type="RefSeq" id="WP_395814722.1">
    <property type="nucleotide sequence ID" value="NZ_CP043494.1"/>
</dbReference>
<sequence>MRFAGKSAVITGGSEGIGFAIAAGLVEEGARVVLVARREDKLAEAVSKLGPHASYVVGDVSQSETAERAVEAAVSRHGGLDLLVNNAGLLRSGMIGAVSLEDVDAMFSVNVRGTVAFTNAAVKALSGRQGAAILMISSSAGRRTVPYLSLYGAMKAALQHLVQTWAIELADRGIRVNCLSPGATRTPAFTTAEKMMPTLEQDTLRNSLIKRVATPEEIARHALTLLDEKTGGFVTGAIWDVDGGHQLHCFLD</sequence>
<comment type="similarity">
    <text evidence="1">Belongs to the short-chain dehydrogenases/reductases (SDR) family.</text>
</comment>
<dbReference type="InterPro" id="IPR057326">
    <property type="entry name" value="KR_dom"/>
</dbReference>
<keyword evidence="2" id="KW-0560">Oxidoreductase</keyword>
<dbReference type="Gene3D" id="3.40.50.720">
    <property type="entry name" value="NAD(P)-binding Rossmann-like Domain"/>
    <property type="match status" value="1"/>
</dbReference>
<evidence type="ECO:0000313" key="5">
    <source>
        <dbReference type="Proteomes" id="UP001611383"/>
    </source>
</evidence>
<keyword evidence="5" id="KW-1185">Reference proteome</keyword>
<dbReference type="InterPro" id="IPR002347">
    <property type="entry name" value="SDR_fam"/>
</dbReference>
<dbReference type="PRINTS" id="PR00081">
    <property type="entry name" value="GDHRDH"/>
</dbReference>
<dbReference type="SUPFAM" id="SSF51735">
    <property type="entry name" value="NAD(P)-binding Rossmann-fold domains"/>
    <property type="match status" value="1"/>
</dbReference>
<dbReference type="Pfam" id="PF13561">
    <property type="entry name" value="adh_short_C2"/>
    <property type="match status" value="1"/>
</dbReference>
<dbReference type="SMART" id="SM00822">
    <property type="entry name" value="PKS_KR"/>
    <property type="match status" value="1"/>
</dbReference>
<evidence type="ECO:0000313" key="4">
    <source>
        <dbReference type="EMBL" id="WNG43549.1"/>
    </source>
</evidence>
<dbReference type="Proteomes" id="UP001611383">
    <property type="component" value="Chromosome"/>
</dbReference>
<dbReference type="PANTHER" id="PTHR43943:SF17">
    <property type="entry name" value="3-PHENYLPROPIONATE-DIHYDRODIOL_CINNAMIC ACID-DIHYDRODIOL DEHYDROGENASE"/>
    <property type="match status" value="1"/>
</dbReference>
<name>A0ABY9WK78_9BACT</name>
<gene>
    <name evidence="4" type="ORF">F0U60_05110</name>
</gene>
<accession>A0ABY9WK78</accession>
<dbReference type="EMBL" id="CP043494">
    <property type="protein sequence ID" value="WNG43549.1"/>
    <property type="molecule type" value="Genomic_DNA"/>
</dbReference>
<evidence type="ECO:0000259" key="3">
    <source>
        <dbReference type="SMART" id="SM00822"/>
    </source>
</evidence>
<evidence type="ECO:0000256" key="2">
    <source>
        <dbReference type="ARBA" id="ARBA00023002"/>
    </source>
</evidence>
<organism evidence="4 5">
    <name type="scientific">Archangium minus</name>
    <dbReference type="NCBI Taxonomy" id="83450"/>
    <lineage>
        <taxon>Bacteria</taxon>
        <taxon>Pseudomonadati</taxon>
        <taxon>Myxococcota</taxon>
        <taxon>Myxococcia</taxon>
        <taxon>Myxococcales</taxon>
        <taxon>Cystobacterineae</taxon>
        <taxon>Archangiaceae</taxon>
        <taxon>Archangium</taxon>
    </lineage>
</organism>
<reference evidence="4 5" key="1">
    <citation type="submission" date="2019-08" db="EMBL/GenBank/DDBJ databases">
        <title>Archangium and Cystobacter genomes.</title>
        <authorList>
            <person name="Chen I.-C.K."/>
            <person name="Wielgoss S."/>
        </authorList>
    </citation>
    <scope>NUCLEOTIDE SEQUENCE [LARGE SCALE GENOMIC DNA]</scope>
    <source>
        <strain evidence="4 5">Cbm 6</strain>
    </source>
</reference>
<dbReference type="PRINTS" id="PR00080">
    <property type="entry name" value="SDRFAMILY"/>
</dbReference>
<dbReference type="InterPro" id="IPR036291">
    <property type="entry name" value="NAD(P)-bd_dom_sf"/>
</dbReference>
<protein>
    <submittedName>
        <fullName evidence="4">SDR family oxidoreductase</fullName>
    </submittedName>
</protein>
<dbReference type="PANTHER" id="PTHR43943">
    <property type="entry name" value="DEHYDROGENASE/REDUCTASE (SDR FAMILY) MEMBER 4"/>
    <property type="match status" value="1"/>
</dbReference>